<comment type="function">
    <text evidence="5">Acts as a guanine nucleotide exchange factor (GEF) for RhoA and RhoB GTPases.</text>
</comment>
<dbReference type="InterPro" id="IPR051480">
    <property type="entry name" value="Endocytic_GEF_Adapter"/>
</dbReference>
<dbReference type="PROSITE" id="PS50003">
    <property type="entry name" value="PH_DOMAIN"/>
    <property type="match status" value="1"/>
</dbReference>
<dbReference type="Pfam" id="PF00621">
    <property type="entry name" value="RhoGEF"/>
    <property type="match status" value="1"/>
</dbReference>
<organism evidence="9 10">
    <name type="scientific">Petromyzon marinus</name>
    <name type="common">Sea lamprey</name>
    <dbReference type="NCBI Taxonomy" id="7757"/>
    <lineage>
        <taxon>Eukaryota</taxon>
        <taxon>Metazoa</taxon>
        <taxon>Chordata</taxon>
        <taxon>Craniata</taxon>
        <taxon>Vertebrata</taxon>
        <taxon>Cyclostomata</taxon>
        <taxon>Hyperoartia</taxon>
        <taxon>Petromyzontiformes</taxon>
        <taxon>Petromyzontidae</taxon>
        <taxon>Petromyzon</taxon>
    </lineage>
</organism>
<dbReference type="Proteomes" id="UP001318040">
    <property type="component" value="Chromosome 36"/>
</dbReference>
<feature type="region of interest" description="Disordered" evidence="6">
    <location>
        <begin position="498"/>
        <end position="637"/>
    </location>
</feature>
<dbReference type="GO" id="GO:0005085">
    <property type="term" value="F:guanyl-nucleotide exchange factor activity"/>
    <property type="evidence" value="ECO:0007669"/>
    <property type="project" value="UniProtKB-KW"/>
</dbReference>
<dbReference type="PROSITE" id="PS00741">
    <property type="entry name" value="DH_1"/>
    <property type="match status" value="1"/>
</dbReference>
<evidence type="ECO:0000256" key="2">
    <source>
        <dbReference type="ARBA" id="ARBA00022490"/>
    </source>
</evidence>
<keyword evidence="2" id="KW-0963">Cytoplasm</keyword>
<dbReference type="InterPro" id="IPR035899">
    <property type="entry name" value="DBL_dom_sf"/>
</dbReference>
<dbReference type="SUPFAM" id="SSF50729">
    <property type="entry name" value="PH domain-like"/>
    <property type="match status" value="1"/>
</dbReference>
<dbReference type="RefSeq" id="XP_032822552.1">
    <property type="nucleotide sequence ID" value="XM_032966661.1"/>
</dbReference>
<keyword evidence="3" id="KW-0344">Guanine-nucleotide releasing factor</keyword>
<feature type="compositionally biased region" description="Polar residues" evidence="6">
    <location>
        <begin position="527"/>
        <end position="540"/>
    </location>
</feature>
<dbReference type="InterPro" id="IPR000219">
    <property type="entry name" value="DH_dom"/>
</dbReference>
<accession>A0AAJ7TR67</accession>
<dbReference type="KEGG" id="pmrn:116949389"/>
<reference evidence="10" key="1">
    <citation type="submission" date="2025-08" db="UniProtKB">
        <authorList>
            <consortium name="RefSeq"/>
        </authorList>
    </citation>
    <scope>IDENTIFICATION</scope>
    <source>
        <tissue evidence="10">Sperm</tissue>
    </source>
</reference>
<evidence type="ECO:0000256" key="1">
    <source>
        <dbReference type="ARBA" id="ARBA00004496"/>
    </source>
</evidence>
<keyword evidence="9" id="KW-1185">Reference proteome</keyword>
<sequence>MRPQATKMRAACEERPPEGDTPRMKDSRKPPIRRGSSFTFLTPGPYADSTLRRKRNRKQDADSVSLYSLDVKEPSTKKVRPLSRVASLANLITPVKAGTVKRIGQTLQRSISFRSENQAPTCSVRPYSKHVAPTPPKRRNSRLWSETYDAGAHEAFSRSEIKRQEAIFELAQGEQDLIEDLKLAKKAYRDPMLKLSIMTAVELAQIFGALDSLIPLHEDLLTGLQKARKPNGATERVGHILVEWLPCLNAYTCYCANQVAAKALLDQKKQDPRVQDFLQRCLESPFSRKLELWSFLDVPRSRLVKYPLLLREILRHTPNEHPDQQCLEEAISIIQGVVADVNTRTGESECCYFRDKLDYLDERQRDPLIATSRTLHLHGELRNNRGTKLFVLLFGDVLVLSRPASRGNDGCCYQVYRQPIPLRDLRLEDLQDGEVKMGGSFRGAFGNNDKAAKNIFRVGFKDSLQGQSHTLQAHDSYSKQQWLNSIRSAITALGVAEPDDETLAQPEQPPSGTDDPEGLGPVPPSPMSVSDTPPSLSGTGTEDELSPCSSGSRPVSMAEEEDDEVEEDGAPNHPFPPSDSDGGDGGNGGSTGSDCAVFSASGERDSSDRSPIPKEMDDSDSDTNSCGTPAMMDVSHGSRLDQLLEAAEREAATDSLAAGVAPCGDSSLCELKKETTV</sequence>
<evidence type="ECO:0000256" key="4">
    <source>
        <dbReference type="ARBA" id="ARBA00023847"/>
    </source>
</evidence>
<dbReference type="InterPro" id="IPR001331">
    <property type="entry name" value="GDS_CDC24_CS"/>
</dbReference>
<dbReference type="CTD" id="50650"/>
<dbReference type="InterPro" id="IPR055251">
    <property type="entry name" value="SOS1_NGEF_PH"/>
</dbReference>
<dbReference type="Gene3D" id="1.20.900.10">
    <property type="entry name" value="Dbl homology (DH) domain"/>
    <property type="match status" value="1"/>
</dbReference>
<feature type="domain" description="DH" evidence="8">
    <location>
        <begin position="162"/>
        <end position="344"/>
    </location>
</feature>
<feature type="domain" description="PH" evidence="7">
    <location>
        <begin position="374"/>
        <end position="491"/>
    </location>
</feature>
<gene>
    <name evidence="10" type="primary">ARHGEF3</name>
</gene>
<dbReference type="GO" id="GO:0035025">
    <property type="term" value="P:positive regulation of Rho protein signal transduction"/>
    <property type="evidence" value="ECO:0007669"/>
    <property type="project" value="TreeGrafter"/>
</dbReference>
<dbReference type="Gene3D" id="2.30.29.30">
    <property type="entry name" value="Pleckstrin-homology domain (PH domain)/Phosphotyrosine-binding domain (PTB)"/>
    <property type="match status" value="1"/>
</dbReference>
<feature type="compositionally biased region" description="Basic and acidic residues" evidence="6">
    <location>
        <begin position="602"/>
        <end position="616"/>
    </location>
</feature>
<evidence type="ECO:0000256" key="6">
    <source>
        <dbReference type="SAM" id="MobiDB-lite"/>
    </source>
</evidence>
<evidence type="ECO:0000259" key="7">
    <source>
        <dbReference type="PROSITE" id="PS50003"/>
    </source>
</evidence>
<evidence type="ECO:0000313" key="9">
    <source>
        <dbReference type="Proteomes" id="UP001318040"/>
    </source>
</evidence>
<evidence type="ECO:0000256" key="3">
    <source>
        <dbReference type="ARBA" id="ARBA00022658"/>
    </source>
</evidence>
<feature type="compositionally biased region" description="Acidic residues" evidence="6">
    <location>
        <begin position="558"/>
        <end position="569"/>
    </location>
</feature>
<dbReference type="CDD" id="cd00160">
    <property type="entry name" value="RhoGEF"/>
    <property type="match status" value="1"/>
</dbReference>
<feature type="compositionally biased region" description="Basic and acidic residues" evidence="6">
    <location>
        <begin position="10"/>
        <end position="29"/>
    </location>
</feature>
<dbReference type="InterPro" id="IPR044129">
    <property type="entry name" value="PH_RhoGEF3_XPLN"/>
</dbReference>
<name>A0AAJ7TR67_PETMA</name>
<evidence type="ECO:0000313" key="10">
    <source>
        <dbReference type="RefSeq" id="XP_032822552.1"/>
    </source>
</evidence>
<dbReference type="AlphaFoldDB" id="A0AAJ7TR67"/>
<dbReference type="SMART" id="SM00233">
    <property type="entry name" value="PH"/>
    <property type="match status" value="1"/>
</dbReference>
<comment type="subcellular location">
    <subcellularLocation>
        <location evidence="1">Cytoplasm</location>
    </subcellularLocation>
</comment>
<dbReference type="PANTHER" id="PTHR46006">
    <property type="entry name" value="RHO GUANINE NUCLEOTIDE EXCHANGE FACTOR AT 64C, ISOFORM A"/>
    <property type="match status" value="1"/>
</dbReference>
<dbReference type="GO" id="GO:0035556">
    <property type="term" value="P:intracellular signal transduction"/>
    <property type="evidence" value="ECO:0007669"/>
    <property type="project" value="InterPro"/>
</dbReference>
<dbReference type="PROSITE" id="PS50010">
    <property type="entry name" value="DH_2"/>
    <property type="match status" value="1"/>
</dbReference>
<dbReference type="SMART" id="SM00325">
    <property type="entry name" value="RhoGEF"/>
    <property type="match status" value="1"/>
</dbReference>
<dbReference type="CDD" id="cd10572">
    <property type="entry name" value="PH_RhoGEF3_XPLN"/>
    <property type="match status" value="1"/>
</dbReference>
<dbReference type="PANTHER" id="PTHR46006:SF8">
    <property type="entry name" value="DH DOMAIN-CONTAINING PROTEIN"/>
    <property type="match status" value="1"/>
</dbReference>
<proteinExistence type="predicted"/>
<evidence type="ECO:0000259" key="8">
    <source>
        <dbReference type="PROSITE" id="PS50010"/>
    </source>
</evidence>
<dbReference type="FunFam" id="1.20.900.10:FF:000010">
    <property type="entry name" value="Rho guanine nucleotide exchange factor 3 isoform 1"/>
    <property type="match status" value="1"/>
</dbReference>
<dbReference type="GO" id="GO:0005737">
    <property type="term" value="C:cytoplasm"/>
    <property type="evidence" value="ECO:0007669"/>
    <property type="project" value="UniProtKB-SubCell"/>
</dbReference>
<evidence type="ECO:0000256" key="5">
    <source>
        <dbReference type="ARBA" id="ARBA00043905"/>
    </source>
</evidence>
<feature type="region of interest" description="Disordered" evidence="6">
    <location>
        <begin position="1"/>
        <end position="62"/>
    </location>
</feature>
<dbReference type="SUPFAM" id="SSF48065">
    <property type="entry name" value="DBL homology domain (DH-domain)"/>
    <property type="match status" value="1"/>
</dbReference>
<dbReference type="InterPro" id="IPR001849">
    <property type="entry name" value="PH_domain"/>
</dbReference>
<dbReference type="FunFam" id="2.30.29.30:FF:000151">
    <property type="entry name" value="Rho guanine nucleotide exchange factor 3"/>
    <property type="match status" value="1"/>
</dbReference>
<protein>
    <recommendedName>
        <fullName evidence="4">Rho guanine nucleotide exchange factor 3</fullName>
    </recommendedName>
</protein>
<dbReference type="Pfam" id="PF22697">
    <property type="entry name" value="SOS1_NGEF_PH"/>
    <property type="match status" value="1"/>
</dbReference>
<dbReference type="InterPro" id="IPR011993">
    <property type="entry name" value="PH-like_dom_sf"/>
</dbReference>